<dbReference type="SUPFAM" id="SSF74853">
    <property type="entry name" value="Lamin A/C globular tail domain"/>
    <property type="match status" value="1"/>
</dbReference>
<dbReference type="PANTHER" id="PTHR33607:SF2">
    <property type="entry name" value="ENDONUCLEASE-1"/>
    <property type="match status" value="1"/>
</dbReference>
<evidence type="ECO:0000313" key="7">
    <source>
        <dbReference type="EMBL" id="QPG05258.1"/>
    </source>
</evidence>
<keyword evidence="2" id="KW-0540">Nuclease</keyword>
<feature type="compositionally biased region" description="Polar residues" evidence="4">
    <location>
        <begin position="286"/>
        <end position="299"/>
    </location>
</feature>
<evidence type="ECO:0000256" key="5">
    <source>
        <dbReference type="SAM" id="SignalP"/>
    </source>
</evidence>
<dbReference type="EMBL" id="CP064795">
    <property type="protein sequence ID" value="QPG05258.1"/>
    <property type="molecule type" value="Genomic_DNA"/>
</dbReference>
<feature type="signal peptide" evidence="5">
    <location>
        <begin position="1"/>
        <end position="19"/>
    </location>
</feature>
<keyword evidence="8" id="KW-1185">Reference proteome</keyword>
<gene>
    <name evidence="7" type="ORF">IT774_14240</name>
</gene>
<dbReference type="GO" id="GO:0004519">
    <property type="term" value="F:endonuclease activity"/>
    <property type="evidence" value="ECO:0007669"/>
    <property type="project" value="UniProtKB-KW"/>
</dbReference>
<dbReference type="RefSeq" id="WP_195810349.1">
    <property type="nucleotide sequence ID" value="NZ_CP064795.1"/>
</dbReference>
<evidence type="ECO:0000313" key="8">
    <source>
        <dbReference type="Proteomes" id="UP000595095"/>
    </source>
</evidence>
<dbReference type="CDD" id="cd04486">
    <property type="entry name" value="YhcR_OBF_like"/>
    <property type="match status" value="1"/>
</dbReference>
<dbReference type="Pfam" id="PF04231">
    <property type="entry name" value="Endonuclease_1"/>
    <property type="match status" value="1"/>
</dbReference>
<feature type="chain" id="PRO_5032279703" evidence="5">
    <location>
        <begin position="20"/>
        <end position="1008"/>
    </location>
</feature>
<accession>A0A7S9DWM6</accession>
<evidence type="ECO:0000256" key="4">
    <source>
        <dbReference type="SAM" id="MobiDB-lite"/>
    </source>
</evidence>
<keyword evidence="7" id="KW-0255">Endonuclease</keyword>
<name>A0A7S9DWM6_9ALTE</name>
<proteinExistence type="inferred from homology"/>
<dbReference type="InterPro" id="IPR001322">
    <property type="entry name" value="Lamin_tail_dom"/>
</dbReference>
<sequence>MKIIALLPLALCVSAATNADVLISQYIEGSSNNKAIELYNTSGNSVDLKDYTLSFYSNGNTSASTVIDLTGSINPGATYVVASQNASSAITGLANQLSGQNFFNGNDAIVLSRSTTVVDSLGQKGVDPGSEWGTGLTSTKDNSLIRLETVSQGDTNPDDPFNPAAQYRGLAKDDFSGLGEHTFSPDDSGGGEEGSLAGVCTNCPDLDKVAAASDFDPASYYAAVQAEINAGSDSAIVRQRLSETLANGHRQLTYDEVWTALTETDEDPANNNNVILFYSNRSIAKSSNGSGTASSNPDNWNREHSWPKSHGFSERNNEAYTDIQHLRATDISVNSSRGSLDFDYSDAPLAEAPENRVDGDSFEPRDAIKGDVARMMMYMDVRYEGNTDVTPDLRLVNYLTAGGDAELGKLCTLLQWHENDPVDASESARADRIYEYQGNRNPFVDHPEWVSLLYSDQACDNSAPAPVEPELQPQSPAAPIMLTAVFDATLRGGVPKGIELLVTRDIDDLSICGVGSANNGGGSDGQEFTFDAVSASAGDYLYLASENDKFLSFFGFAPDYTSGAMSINGDDAIEVFCDDAVVDTYGDINTDGNGEAWEYTNSFAYRTGGAASATFDVAQWNVPGVDTLNNQTTNATATIPIPVGTFSLTPATLFFSEYIEGSGYNKALELVNLGGTDVALADYSIQIFANGNTTPNDLISLSGTLSPGEVFVIANNQADNAILAEADTVTGAISFNGDDAVVLWLKNNIVDAIGQIGVRSNWGSGDTSTKNRTLRRQDGISIGDDNAYDSFDPATEWNGFAQNTFDDLGRYHNGGGNGGGSNELGACYEDAVFIHEVQGDGFSSPRTGESVIIEAVVSHVTPGLSGFFMQEESADYDSNDNTSEGVFVAGNTGELMVGDVVRLKGVVEESYGRTQLVAQGDPLVCANASSSVTPVVLNLPQAFAGEFEAYEGMMVTNQSDWLVNNVYSYGKYGEIQVGSERLFTPTQLFGQGLSKPKILPKVIRWMFC</sequence>
<dbReference type="InterPro" id="IPR044925">
    <property type="entry name" value="His-Me_finger_sf"/>
</dbReference>
<keyword evidence="3" id="KW-0378">Hydrolase</keyword>
<feature type="region of interest" description="Disordered" evidence="4">
    <location>
        <begin position="176"/>
        <end position="195"/>
    </location>
</feature>
<evidence type="ECO:0000256" key="2">
    <source>
        <dbReference type="ARBA" id="ARBA00022722"/>
    </source>
</evidence>
<dbReference type="AlphaFoldDB" id="A0A7S9DWM6"/>
<feature type="domain" description="LTD" evidence="6">
    <location>
        <begin position="642"/>
        <end position="795"/>
    </location>
</feature>
<dbReference type="PANTHER" id="PTHR33607">
    <property type="entry name" value="ENDONUCLEASE-1"/>
    <property type="match status" value="1"/>
</dbReference>
<keyword evidence="5" id="KW-0732">Signal</keyword>
<organism evidence="7 8">
    <name type="scientific">Salinimonas marina</name>
    <dbReference type="NCBI Taxonomy" id="2785918"/>
    <lineage>
        <taxon>Bacteria</taxon>
        <taxon>Pseudomonadati</taxon>
        <taxon>Pseudomonadota</taxon>
        <taxon>Gammaproteobacteria</taxon>
        <taxon>Alteromonadales</taxon>
        <taxon>Alteromonadaceae</taxon>
        <taxon>Alteromonas/Salinimonas group</taxon>
        <taxon>Salinimonas</taxon>
    </lineage>
</organism>
<dbReference type="InterPro" id="IPR007346">
    <property type="entry name" value="Endonuclease-I"/>
</dbReference>
<dbReference type="Pfam" id="PF00932">
    <property type="entry name" value="LTD"/>
    <property type="match status" value="2"/>
</dbReference>
<reference evidence="7 8" key="1">
    <citation type="submission" date="2020-11" db="EMBL/GenBank/DDBJ databases">
        <title>Complete genome sequence for Salinimonas sp. strain G2-b.</title>
        <authorList>
            <person name="Park S.-J."/>
        </authorList>
    </citation>
    <scope>NUCLEOTIDE SEQUENCE [LARGE SCALE GENOMIC DNA]</scope>
    <source>
        <strain evidence="7 8">G2-b</strain>
    </source>
</reference>
<feature type="compositionally biased region" description="Basic and acidic residues" evidence="4">
    <location>
        <begin position="300"/>
        <end position="314"/>
    </location>
</feature>
<protein>
    <submittedName>
        <fullName evidence="7">Endonuclease</fullName>
    </submittedName>
</protein>
<feature type="region of interest" description="Disordered" evidence="4">
    <location>
        <begin position="286"/>
        <end position="314"/>
    </location>
</feature>
<dbReference type="GO" id="GO:0016787">
    <property type="term" value="F:hydrolase activity"/>
    <property type="evidence" value="ECO:0007669"/>
    <property type="project" value="UniProtKB-KW"/>
</dbReference>
<dbReference type="PROSITE" id="PS51841">
    <property type="entry name" value="LTD"/>
    <property type="match status" value="2"/>
</dbReference>
<dbReference type="Proteomes" id="UP000595095">
    <property type="component" value="Chromosome"/>
</dbReference>
<dbReference type="InterPro" id="IPR036415">
    <property type="entry name" value="Lamin_tail_dom_sf"/>
</dbReference>
<dbReference type="SUPFAM" id="SSF54060">
    <property type="entry name" value="His-Me finger endonucleases"/>
    <property type="match status" value="1"/>
</dbReference>
<evidence type="ECO:0000259" key="6">
    <source>
        <dbReference type="PROSITE" id="PS51841"/>
    </source>
</evidence>
<evidence type="ECO:0000256" key="3">
    <source>
        <dbReference type="ARBA" id="ARBA00022801"/>
    </source>
</evidence>
<comment type="similarity">
    <text evidence="1">Belongs to the EndA/NucM nuclease family.</text>
</comment>
<feature type="domain" description="LTD" evidence="6">
    <location>
        <begin position="8"/>
        <end position="154"/>
    </location>
</feature>
<dbReference type="KEGG" id="smaa:IT774_14240"/>
<evidence type="ECO:0000256" key="1">
    <source>
        <dbReference type="ARBA" id="ARBA00006429"/>
    </source>
</evidence>